<feature type="domain" description="PD-(D/E)XK endonuclease-like" evidence="4">
    <location>
        <begin position="5"/>
        <end position="236"/>
    </location>
</feature>
<dbReference type="OrthoDB" id="450180at2"/>
<dbReference type="InterPro" id="IPR011604">
    <property type="entry name" value="PDDEXK-like_dom_sf"/>
</dbReference>
<comment type="caution">
    <text evidence="5">The sequence shown here is derived from an EMBL/GenBank/DDBJ whole genome shotgun (WGS) entry which is preliminary data.</text>
</comment>
<dbReference type="GO" id="GO:0006281">
    <property type="term" value="P:DNA repair"/>
    <property type="evidence" value="ECO:0007669"/>
    <property type="project" value="UniProtKB-KW"/>
</dbReference>
<gene>
    <name evidence="5" type="ORF">C7B64_15660</name>
</gene>
<dbReference type="Pfam" id="PF12705">
    <property type="entry name" value="PDDEXK_1"/>
    <property type="match status" value="1"/>
</dbReference>
<dbReference type="RefSeq" id="WP_106289596.1">
    <property type="nucleotide sequence ID" value="NZ_CAWNTC010000108.1"/>
</dbReference>
<reference evidence="5 6" key="2">
    <citation type="submission" date="2018-03" db="EMBL/GenBank/DDBJ databases">
        <title>The ancient ancestry and fast evolution of plastids.</title>
        <authorList>
            <person name="Moore K.R."/>
            <person name="Magnabosco C."/>
            <person name="Momper L."/>
            <person name="Gold D.A."/>
            <person name="Bosak T."/>
            <person name="Fournier G.P."/>
        </authorList>
    </citation>
    <scope>NUCLEOTIDE SEQUENCE [LARGE SCALE GENOMIC DNA]</scope>
    <source>
        <strain evidence="5 6">CCAP 1448/3</strain>
    </source>
</reference>
<proteinExistence type="predicted"/>
<keyword evidence="2" id="KW-0378">Hydrolase</keyword>
<evidence type="ECO:0000313" key="5">
    <source>
        <dbReference type="EMBL" id="PSB01940.1"/>
    </source>
</evidence>
<dbReference type="GO" id="GO:0004386">
    <property type="term" value="F:helicase activity"/>
    <property type="evidence" value="ECO:0007669"/>
    <property type="project" value="UniProtKB-KW"/>
</dbReference>
<dbReference type="InterPro" id="IPR038726">
    <property type="entry name" value="PDDEXK_AddAB-type"/>
</dbReference>
<keyword evidence="2" id="KW-0067">ATP-binding</keyword>
<keyword evidence="2" id="KW-0547">Nucleotide-binding</keyword>
<dbReference type="EMBL" id="PVWJ01000080">
    <property type="protein sequence ID" value="PSB01940.1"/>
    <property type="molecule type" value="Genomic_DNA"/>
</dbReference>
<evidence type="ECO:0000256" key="1">
    <source>
        <dbReference type="ARBA" id="ARBA00022763"/>
    </source>
</evidence>
<accession>A0A2T1C101</accession>
<keyword evidence="3" id="KW-0234">DNA repair</keyword>
<dbReference type="Proteomes" id="UP000238762">
    <property type="component" value="Unassembled WGS sequence"/>
</dbReference>
<dbReference type="AlphaFoldDB" id="A0A2T1C101"/>
<organism evidence="5 6">
    <name type="scientific">Merismopedia glauca CCAP 1448/3</name>
    <dbReference type="NCBI Taxonomy" id="1296344"/>
    <lineage>
        <taxon>Bacteria</taxon>
        <taxon>Bacillati</taxon>
        <taxon>Cyanobacteriota</taxon>
        <taxon>Cyanophyceae</taxon>
        <taxon>Synechococcales</taxon>
        <taxon>Merismopediaceae</taxon>
        <taxon>Merismopedia</taxon>
    </lineage>
</organism>
<keyword evidence="1" id="KW-0227">DNA damage</keyword>
<evidence type="ECO:0000256" key="2">
    <source>
        <dbReference type="ARBA" id="ARBA00022806"/>
    </source>
</evidence>
<keyword evidence="2" id="KW-0347">Helicase</keyword>
<evidence type="ECO:0000313" key="6">
    <source>
        <dbReference type="Proteomes" id="UP000238762"/>
    </source>
</evidence>
<evidence type="ECO:0000256" key="3">
    <source>
        <dbReference type="ARBA" id="ARBA00023204"/>
    </source>
</evidence>
<name>A0A2T1C101_9CYAN</name>
<reference evidence="5 6" key="1">
    <citation type="submission" date="2018-02" db="EMBL/GenBank/DDBJ databases">
        <authorList>
            <person name="Cohen D.B."/>
            <person name="Kent A.D."/>
        </authorList>
    </citation>
    <scope>NUCLEOTIDE SEQUENCE [LARGE SCALE GENOMIC DNA]</scope>
    <source>
        <strain evidence="5 6">CCAP 1448/3</strain>
    </source>
</reference>
<evidence type="ECO:0000259" key="4">
    <source>
        <dbReference type="Pfam" id="PF12705"/>
    </source>
</evidence>
<dbReference type="Gene3D" id="3.90.320.10">
    <property type="match status" value="1"/>
</dbReference>
<keyword evidence="6" id="KW-1185">Reference proteome</keyword>
<sequence length="262" mass="30610">MSLIRLSQGHLNLLNTCPRKFQHIYCDRLTAPLHPEQEEKMAWGSHFHLLMQQKELGLPIGAFLETDEKLKQWVDGVTNAIPEIFEPSLSSFRDSEHCRTLEVEGYLLTVIYDLLITSSERAEIIDWKTYPQPTQFHQLAQDWQTKLYLYVLAETSEYLPEQISMTYWFVQSQPQPKSHKFVYSRQLHTATKKELSAILKQLDKWLENYHQNGINFPLVAESAGYCQNCNFAVRCDRLLSARDRDRYANLVLDCDAIEEIPL</sequence>
<protein>
    <submittedName>
        <fullName evidence="5">PD-(D/E)XK nuclease family protein</fullName>
    </submittedName>
</protein>